<accession>A0A099W9G3</accession>
<dbReference type="EMBL" id="JNFA01000023">
    <property type="protein sequence ID" value="KGL40770.1"/>
    <property type="molecule type" value="Genomic_DNA"/>
</dbReference>
<dbReference type="SMART" id="SM00642">
    <property type="entry name" value="Aamy"/>
    <property type="match status" value="1"/>
</dbReference>
<keyword evidence="2" id="KW-0326">Glycosidase</keyword>
<protein>
    <recommendedName>
        <fullName evidence="3">Glycosyl hydrolase family 13 catalytic domain-containing protein</fullName>
    </recommendedName>
</protein>
<evidence type="ECO:0000256" key="2">
    <source>
        <dbReference type="ARBA" id="ARBA00023295"/>
    </source>
</evidence>
<dbReference type="InterPro" id="IPR006047">
    <property type="entry name" value="GH13_cat_dom"/>
</dbReference>
<dbReference type="CDD" id="cd11338">
    <property type="entry name" value="AmyAc_CMD"/>
    <property type="match status" value="1"/>
</dbReference>
<dbReference type="PANTHER" id="PTHR10357:SF210">
    <property type="entry name" value="MALTODEXTRIN GLUCOSIDASE"/>
    <property type="match status" value="1"/>
</dbReference>
<evidence type="ECO:0000313" key="4">
    <source>
        <dbReference type="EMBL" id="KGL40770.1"/>
    </source>
</evidence>
<reference evidence="4 5" key="1">
    <citation type="submission" date="2014-05" db="EMBL/GenBank/DDBJ databases">
        <title>Novel Listeriaceae from food processing environments.</title>
        <authorList>
            <person name="den Bakker H.C."/>
        </authorList>
    </citation>
    <scope>NUCLEOTIDE SEQUENCE [LARGE SCALE GENOMIC DNA]</scope>
    <source>
        <strain evidence="4 5">FSL A5-0281</strain>
    </source>
</reference>
<keyword evidence="1" id="KW-0378">Hydrolase</keyword>
<dbReference type="AlphaFoldDB" id="A0A099W9G3"/>
<sequence>MAKVVVFDSWNERYKRPFGAVKQGATVDFRIDVALPYVSKVELKIHKDGMDEQSFEMKHTENGVYEVGFQPYAETGLYFYYFKIQQNFDTQTRTTYYFNNRDLHGGEGFFTENYHDICTYQLTCFEYADQAPEWYRDAVFYHIFVDRFYNADDVVREPKPDSFIYARKEDTPYYIKNDKGEIVRWEFYGGNLDGITQKLTYLQELGISGLYLSPIFEAKSNHKYDTSDYKKIDPMFGDESILTELIQKAGELGMRVILDGVFNHVGEDSLYFNRYGHFDSLGAYQSIDSPYHHWFTFQHFPDKYDAWWGVSNLPVVNKDSKSFQEMIYAGQDSVIDYWTERGVAGWRLDVADELPDAFIAGIRQTLMKYPDRVLIGEVWEDATNKIAYDQRRHYLEGGMLQGVMNYPFRQVIIDLLNGQITTKQATLKTMGIKENYPAEALAANLNNIGTHDTARILTMLHEDKAKLRLAIYMLMVLPGVPCIYYGDEAGLTGGADPDNRKFYPWGREDEEISGFFREAIQLRNTTEALRKGDYYPFSLNNLFGVIRYVAGDSWHVFIVNPTDEAQKVDLATCYPESGRWQDILKALNIQGNTIAPHDFFYV</sequence>
<comment type="caution">
    <text evidence="4">The sequence shown here is derived from an EMBL/GenBank/DDBJ whole genome shotgun (WGS) entry which is preliminary data.</text>
</comment>
<name>A0A099W9G3_9LIST</name>
<dbReference type="GO" id="GO:0005975">
    <property type="term" value="P:carbohydrate metabolic process"/>
    <property type="evidence" value="ECO:0007669"/>
    <property type="project" value="InterPro"/>
</dbReference>
<dbReference type="GO" id="GO:0016798">
    <property type="term" value="F:hydrolase activity, acting on glycosyl bonds"/>
    <property type="evidence" value="ECO:0007669"/>
    <property type="project" value="UniProtKB-KW"/>
</dbReference>
<dbReference type="RefSeq" id="WP_036085997.1">
    <property type="nucleotide sequence ID" value="NZ_CBCSHQ010000004.1"/>
</dbReference>
<dbReference type="PANTHER" id="PTHR10357">
    <property type="entry name" value="ALPHA-AMYLASE FAMILY MEMBER"/>
    <property type="match status" value="1"/>
</dbReference>
<evidence type="ECO:0000256" key="1">
    <source>
        <dbReference type="ARBA" id="ARBA00022801"/>
    </source>
</evidence>
<keyword evidence="5" id="KW-1185">Reference proteome</keyword>
<dbReference type="OrthoDB" id="9805159at2"/>
<dbReference type="Proteomes" id="UP000029844">
    <property type="component" value="Unassembled WGS sequence"/>
</dbReference>
<dbReference type="InterPro" id="IPR045857">
    <property type="entry name" value="O16G_dom_2"/>
</dbReference>
<dbReference type="InterPro" id="IPR013783">
    <property type="entry name" value="Ig-like_fold"/>
</dbReference>
<dbReference type="eggNOG" id="COG0366">
    <property type="taxonomic scope" value="Bacteria"/>
</dbReference>
<dbReference type="InterPro" id="IPR017853">
    <property type="entry name" value="GH"/>
</dbReference>
<evidence type="ECO:0000259" key="3">
    <source>
        <dbReference type="SMART" id="SM00642"/>
    </source>
</evidence>
<evidence type="ECO:0000313" key="5">
    <source>
        <dbReference type="Proteomes" id="UP000029844"/>
    </source>
</evidence>
<feature type="domain" description="Glycosyl hydrolase family 13 catalytic" evidence="3">
    <location>
        <begin position="142"/>
        <end position="523"/>
    </location>
</feature>
<dbReference type="GeneID" id="58717598"/>
<dbReference type="SUPFAM" id="SSF51445">
    <property type="entry name" value="(Trans)glycosidases"/>
    <property type="match status" value="1"/>
</dbReference>
<dbReference type="Gene3D" id="2.60.40.10">
    <property type="entry name" value="Immunoglobulins"/>
    <property type="match status" value="1"/>
</dbReference>
<dbReference type="STRING" id="1552123.EP57_09455"/>
<organism evidence="4 5">
    <name type="scientific">Listeria booriae</name>
    <dbReference type="NCBI Taxonomy" id="1552123"/>
    <lineage>
        <taxon>Bacteria</taxon>
        <taxon>Bacillati</taxon>
        <taxon>Bacillota</taxon>
        <taxon>Bacilli</taxon>
        <taxon>Bacillales</taxon>
        <taxon>Listeriaceae</taxon>
        <taxon>Listeria</taxon>
    </lineage>
</organism>
<dbReference type="Gene3D" id="3.90.400.10">
    <property type="entry name" value="Oligo-1,6-glucosidase, Domain 2"/>
    <property type="match status" value="1"/>
</dbReference>
<dbReference type="Pfam" id="PF00128">
    <property type="entry name" value="Alpha-amylase"/>
    <property type="match status" value="1"/>
</dbReference>
<proteinExistence type="predicted"/>
<gene>
    <name evidence="4" type="ORF">EP57_09455</name>
</gene>
<dbReference type="Gene3D" id="3.20.20.80">
    <property type="entry name" value="Glycosidases"/>
    <property type="match status" value="1"/>
</dbReference>